<dbReference type="PROSITE" id="PS50158">
    <property type="entry name" value="ZF_CCHC"/>
    <property type="match status" value="1"/>
</dbReference>
<evidence type="ECO:0000313" key="5">
    <source>
        <dbReference type="Proteomes" id="UP000828390"/>
    </source>
</evidence>
<feature type="domain" description="CCHC-type" evidence="3">
    <location>
        <begin position="8"/>
        <end position="22"/>
    </location>
</feature>
<keyword evidence="1" id="KW-0479">Metal-binding</keyword>
<dbReference type="GO" id="GO:0003676">
    <property type="term" value="F:nucleic acid binding"/>
    <property type="evidence" value="ECO:0007669"/>
    <property type="project" value="InterPro"/>
</dbReference>
<dbReference type="AlphaFoldDB" id="A0A9D4FWD5"/>
<dbReference type="InterPro" id="IPR036875">
    <property type="entry name" value="Znf_CCHC_sf"/>
</dbReference>
<reference evidence="4" key="2">
    <citation type="submission" date="2020-11" db="EMBL/GenBank/DDBJ databases">
        <authorList>
            <person name="McCartney M.A."/>
            <person name="Auch B."/>
            <person name="Kono T."/>
            <person name="Mallez S."/>
            <person name="Becker A."/>
            <person name="Gohl D.M."/>
            <person name="Silverstein K.A.T."/>
            <person name="Koren S."/>
            <person name="Bechman K.B."/>
            <person name="Herman A."/>
            <person name="Abrahante J.E."/>
            <person name="Garbe J."/>
        </authorList>
    </citation>
    <scope>NUCLEOTIDE SEQUENCE</scope>
    <source>
        <strain evidence="4">Duluth1</strain>
        <tissue evidence="4">Whole animal</tissue>
    </source>
</reference>
<protein>
    <recommendedName>
        <fullName evidence="3">CCHC-type domain-containing protein</fullName>
    </recommendedName>
</protein>
<comment type="caution">
    <text evidence="4">The sequence shown here is derived from an EMBL/GenBank/DDBJ whole genome shotgun (WGS) entry which is preliminary data.</text>
</comment>
<dbReference type="SUPFAM" id="SSF57756">
    <property type="entry name" value="Retrovirus zinc finger-like domains"/>
    <property type="match status" value="1"/>
</dbReference>
<keyword evidence="1" id="KW-0863">Zinc-finger</keyword>
<sequence length="117" mass="12489">MRRRPPLCLRCMRLGHMRGDCPGTVTKGAVSVSGGKPAQGVGEPVEWSGASSKWTDVVRKGKKQKQAPKKQDAAPVTPPSGDQTPAPVTPEVALVPSQDMEVSETSAKRKLETEGRE</sequence>
<evidence type="ECO:0000256" key="1">
    <source>
        <dbReference type="PROSITE-ProRule" id="PRU00047"/>
    </source>
</evidence>
<feature type="compositionally biased region" description="Basic and acidic residues" evidence="2">
    <location>
        <begin position="106"/>
        <end position="117"/>
    </location>
</feature>
<dbReference type="InterPro" id="IPR001878">
    <property type="entry name" value="Znf_CCHC"/>
</dbReference>
<feature type="region of interest" description="Disordered" evidence="2">
    <location>
        <begin position="32"/>
        <end position="117"/>
    </location>
</feature>
<evidence type="ECO:0000256" key="2">
    <source>
        <dbReference type="SAM" id="MobiDB-lite"/>
    </source>
</evidence>
<organism evidence="4 5">
    <name type="scientific">Dreissena polymorpha</name>
    <name type="common">Zebra mussel</name>
    <name type="synonym">Mytilus polymorpha</name>
    <dbReference type="NCBI Taxonomy" id="45954"/>
    <lineage>
        <taxon>Eukaryota</taxon>
        <taxon>Metazoa</taxon>
        <taxon>Spiralia</taxon>
        <taxon>Lophotrochozoa</taxon>
        <taxon>Mollusca</taxon>
        <taxon>Bivalvia</taxon>
        <taxon>Autobranchia</taxon>
        <taxon>Heteroconchia</taxon>
        <taxon>Euheterodonta</taxon>
        <taxon>Imparidentia</taxon>
        <taxon>Neoheterodontei</taxon>
        <taxon>Myida</taxon>
        <taxon>Dreissenoidea</taxon>
        <taxon>Dreissenidae</taxon>
        <taxon>Dreissena</taxon>
    </lineage>
</organism>
<name>A0A9D4FWD5_DREPO</name>
<proteinExistence type="predicted"/>
<accession>A0A9D4FWD5</accession>
<dbReference type="EMBL" id="JAIWYP010000006">
    <property type="protein sequence ID" value="KAH3804373.1"/>
    <property type="molecule type" value="Genomic_DNA"/>
</dbReference>
<evidence type="ECO:0000259" key="3">
    <source>
        <dbReference type="PROSITE" id="PS50158"/>
    </source>
</evidence>
<keyword evidence="1" id="KW-0862">Zinc</keyword>
<evidence type="ECO:0000313" key="4">
    <source>
        <dbReference type="EMBL" id="KAH3804373.1"/>
    </source>
</evidence>
<dbReference type="Proteomes" id="UP000828390">
    <property type="component" value="Unassembled WGS sequence"/>
</dbReference>
<keyword evidence="5" id="KW-1185">Reference proteome</keyword>
<reference evidence="4" key="1">
    <citation type="journal article" date="2019" name="bioRxiv">
        <title>The Genome of the Zebra Mussel, Dreissena polymorpha: A Resource for Invasive Species Research.</title>
        <authorList>
            <person name="McCartney M.A."/>
            <person name="Auch B."/>
            <person name="Kono T."/>
            <person name="Mallez S."/>
            <person name="Zhang Y."/>
            <person name="Obille A."/>
            <person name="Becker A."/>
            <person name="Abrahante J.E."/>
            <person name="Garbe J."/>
            <person name="Badalamenti J.P."/>
            <person name="Herman A."/>
            <person name="Mangelson H."/>
            <person name="Liachko I."/>
            <person name="Sullivan S."/>
            <person name="Sone E.D."/>
            <person name="Koren S."/>
            <person name="Silverstein K.A.T."/>
            <person name="Beckman K.B."/>
            <person name="Gohl D.M."/>
        </authorList>
    </citation>
    <scope>NUCLEOTIDE SEQUENCE</scope>
    <source>
        <strain evidence="4">Duluth1</strain>
        <tissue evidence="4">Whole animal</tissue>
    </source>
</reference>
<dbReference type="GO" id="GO:0008270">
    <property type="term" value="F:zinc ion binding"/>
    <property type="evidence" value="ECO:0007669"/>
    <property type="project" value="UniProtKB-KW"/>
</dbReference>
<gene>
    <name evidence="4" type="ORF">DPMN_132657</name>
</gene>